<sequence length="103" mass="11657">MYSLRMSVRESRGLRGEKQEVQEGTWVGRSALVIHGFRGCRESTPVDPSTVKRLLSFATVSHRRVSDDTIRFWVQRVTDVLQSSFVAAQSLSWRSVVTAMVLS</sequence>
<keyword evidence="2" id="KW-1185">Reference proteome</keyword>
<protein>
    <submittedName>
        <fullName evidence="1">Uncharacterized protein</fullName>
    </submittedName>
</protein>
<proteinExistence type="predicted"/>
<dbReference type="EMBL" id="OZ023706">
    <property type="protein sequence ID" value="CAK9875861.1"/>
    <property type="molecule type" value="Genomic_DNA"/>
</dbReference>
<name>A0ABP1BJS4_9BRYO</name>
<gene>
    <name evidence="1" type="ORF">CSSPJE1EN2_LOCUS18083</name>
</gene>
<dbReference type="Proteomes" id="UP001497522">
    <property type="component" value="Chromosome 5"/>
</dbReference>
<evidence type="ECO:0000313" key="1">
    <source>
        <dbReference type="EMBL" id="CAK9875861.1"/>
    </source>
</evidence>
<reference evidence="1" key="1">
    <citation type="submission" date="2024-03" db="EMBL/GenBank/DDBJ databases">
        <authorList>
            <consortium name="ELIXIR-Norway"/>
            <consortium name="Elixir Norway"/>
        </authorList>
    </citation>
    <scope>NUCLEOTIDE SEQUENCE</scope>
</reference>
<evidence type="ECO:0000313" key="2">
    <source>
        <dbReference type="Proteomes" id="UP001497522"/>
    </source>
</evidence>
<accession>A0ABP1BJS4</accession>
<organism evidence="1 2">
    <name type="scientific">Sphagnum jensenii</name>
    <dbReference type="NCBI Taxonomy" id="128206"/>
    <lineage>
        <taxon>Eukaryota</taxon>
        <taxon>Viridiplantae</taxon>
        <taxon>Streptophyta</taxon>
        <taxon>Embryophyta</taxon>
        <taxon>Bryophyta</taxon>
        <taxon>Sphagnophytina</taxon>
        <taxon>Sphagnopsida</taxon>
        <taxon>Sphagnales</taxon>
        <taxon>Sphagnaceae</taxon>
        <taxon>Sphagnum</taxon>
    </lineage>
</organism>